<dbReference type="GO" id="GO:0004519">
    <property type="term" value="F:endonuclease activity"/>
    <property type="evidence" value="ECO:0007669"/>
    <property type="project" value="UniProtKB-KW"/>
</dbReference>
<dbReference type="Pfam" id="PF17917">
    <property type="entry name" value="RT_RNaseH"/>
    <property type="match status" value="1"/>
</dbReference>
<evidence type="ECO:0000256" key="6">
    <source>
        <dbReference type="ARBA" id="ARBA00022918"/>
    </source>
</evidence>
<evidence type="ECO:0000256" key="5">
    <source>
        <dbReference type="ARBA" id="ARBA00022801"/>
    </source>
</evidence>
<keyword evidence="4" id="KW-0255">Endonuclease</keyword>
<proteinExistence type="predicted"/>
<dbReference type="GO" id="GO:0016787">
    <property type="term" value="F:hydrolase activity"/>
    <property type="evidence" value="ECO:0007669"/>
    <property type="project" value="UniProtKB-KW"/>
</dbReference>
<keyword evidence="9" id="KW-1185">Reference proteome</keyword>
<dbReference type="InterPro" id="IPR041373">
    <property type="entry name" value="RT_RNaseH"/>
</dbReference>
<name>A0AAW0SGC8_SCYPA</name>
<evidence type="ECO:0000256" key="2">
    <source>
        <dbReference type="ARBA" id="ARBA00022695"/>
    </source>
</evidence>
<keyword evidence="3" id="KW-0540">Nuclease</keyword>
<reference evidence="8 9" key="1">
    <citation type="submission" date="2023-03" db="EMBL/GenBank/DDBJ databases">
        <title>High-quality genome of Scylla paramamosain provides insights in environmental adaptation.</title>
        <authorList>
            <person name="Zhang L."/>
        </authorList>
    </citation>
    <scope>NUCLEOTIDE SEQUENCE [LARGE SCALE GENOMIC DNA]</scope>
    <source>
        <strain evidence="8">LZ_2023a</strain>
        <tissue evidence="8">Muscle</tissue>
    </source>
</reference>
<organism evidence="8 9">
    <name type="scientific">Scylla paramamosain</name>
    <name type="common">Mud crab</name>
    <dbReference type="NCBI Taxonomy" id="85552"/>
    <lineage>
        <taxon>Eukaryota</taxon>
        <taxon>Metazoa</taxon>
        <taxon>Ecdysozoa</taxon>
        <taxon>Arthropoda</taxon>
        <taxon>Crustacea</taxon>
        <taxon>Multicrustacea</taxon>
        <taxon>Malacostraca</taxon>
        <taxon>Eumalacostraca</taxon>
        <taxon>Eucarida</taxon>
        <taxon>Decapoda</taxon>
        <taxon>Pleocyemata</taxon>
        <taxon>Brachyura</taxon>
        <taxon>Eubrachyura</taxon>
        <taxon>Portunoidea</taxon>
        <taxon>Portunidae</taxon>
        <taxon>Portuninae</taxon>
        <taxon>Scylla</taxon>
    </lineage>
</organism>
<evidence type="ECO:0000256" key="3">
    <source>
        <dbReference type="ARBA" id="ARBA00022722"/>
    </source>
</evidence>
<comment type="caution">
    <text evidence="8">The sequence shown here is derived from an EMBL/GenBank/DDBJ whole genome shotgun (WGS) entry which is preliminary data.</text>
</comment>
<dbReference type="PANTHER" id="PTHR34072">
    <property type="entry name" value="ENZYMATIC POLYPROTEIN-RELATED"/>
    <property type="match status" value="1"/>
</dbReference>
<dbReference type="Proteomes" id="UP001487740">
    <property type="component" value="Unassembled WGS sequence"/>
</dbReference>
<dbReference type="AlphaFoldDB" id="A0AAW0SGC8"/>
<accession>A0AAW0SGC8</accession>
<protein>
    <recommendedName>
        <fullName evidence="7">Reverse transcriptase RNase H-like domain-containing protein</fullName>
    </recommendedName>
</protein>
<keyword evidence="5" id="KW-0378">Hydrolase</keyword>
<evidence type="ECO:0000259" key="7">
    <source>
        <dbReference type="Pfam" id="PF17917"/>
    </source>
</evidence>
<evidence type="ECO:0000313" key="8">
    <source>
        <dbReference type="EMBL" id="KAK8374395.1"/>
    </source>
</evidence>
<dbReference type="GO" id="GO:0003964">
    <property type="term" value="F:RNA-directed DNA polymerase activity"/>
    <property type="evidence" value="ECO:0007669"/>
    <property type="project" value="UniProtKB-KW"/>
</dbReference>
<dbReference type="PANTHER" id="PTHR34072:SF52">
    <property type="entry name" value="RIBONUCLEASE H"/>
    <property type="match status" value="1"/>
</dbReference>
<keyword evidence="2" id="KW-0548">Nucleotidyltransferase</keyword>
<evidence type="ECO:0000313" key="9">
    <source>
        <dbReference type="Proteomes" id="UP001487740"/>
    </source>
</evidence>
<keyword evidence="1" id="KW-0808">Transferase</keyword>
<dbReference type="EMBL" id="JARAKH010000419">
    <property type="protein sequence ID" value="KAK8374395.1"/>
    <property type="molecule type" value="Genomic_DNA"/>
</dbReference>
<gene>
    <name evidence="8" type="ORF">O3P69_011259</name>
</gene>
<feature type="domain" description="Reverse transcriptase RNase H-like" evidence="7">
    <location>
        <begin position="1"/>
        <end position="49"/>
    </location>
</feature>
<keyword evidence="6" id="KW-0695">RNA-directed DNA polymerase</keyword>
<sequence length="76" mass="8884">MLSFVSAIQKLKCYLHASVKPLQVFTDCNPLTFLQRNKFTNQRLLRWSLLQPYDVTIRHIKGSENIIADTLSRIHL</sequence>
<evidence type="ECO:0000256" key="1">
    <source>
        <dbReference type="ARBA" id="ARBA00022679"/>
    </source>
</evidence>
<evidence type="ECO:0000256" key="4">
    <source>
        <dbReference type="ARBA" id="ARBA00022759"/>
    </source>
</evidence>